<feature type="compositionally biased region" description="Low complexity" evidence="1">
    <location>
        <begin position="89"/>
        <end position="107"/>
    </location>
</feature>
<evidence type="ECO:0000313" key="3">
    <source>
        <dbReference type="Proteomes" id="UP000013563"/>
    </source>
</evidence>
<evidence type="ECO:0000313" key="2">
    <source>
        <dbReference type="EMBL" id="AGL24911.1"/>
    </source>
</evidence>
<dbReference type="AlphaFoldDB" id="R4MAL0"/>
<dbReference type="EMBL" id="CP004886">
    <property type="protein sequence ID" value="AGL24911.1"/>
    <property type="molecule type" value="Genomic_DNA"/>
</dbReference>
<dbReference type="Proteomes" id="UP000013563">
    <property type="component" value="Chromosome"/>
</dbReference>
<accession>R4MAL0</accession>
<feature type="region of interest" description="Disordered" evidence="1">
    <location>
        <begin position="70"/>
        <end position="153"/>
    </location>
</feature>
<reference evidence="2 3" key="1">
    <citation type="journal article" date="2013" name="Genome Announc.">
        <title>Whole-Genome Sequences of Four Clinical Isolates of Mycobacterium tuberculosis from Tamil Nadu, South India.</title>
        <authorList>
            <person name="Narayanan S."/>
            <person name="Deshpande U."/>
        </authorList>
    </citation>
    <scope>NUCLEOTIDE SEQUENCE [LARGE SCALE GENOMIC DNA]</scope>
    <source>
        <strain evidence="2 3">Haarlem/NITR202</strain>
    </source>
</reference>
<dbReference type="KEGG" id="mtuh:I917_23575"/>
<evidence type="ECO:0000256" key="1">
    <source>
        <dbReference type="SAM" id="MobiDB-lite"/>
    </source>
</evidence>
<dbReference type="BioCyc" id="MTUB1304279:G13AB-3180-MONOMER"/>
<organism evidence="2 3">
    <name type="scientific">Mycobacterium tuberculosis str. Haarlem/NITR202</name>
    <dbReference type="NCBI Taxonomy" id="1304279"/>
    <lineage>
        <taxon>Bacteria</taxon>
        <taxon>Bacillati</taxon>
        <taxon>Actinomycetota</taxon>
        <taxon>Actinomycetes</taxon>
        <taxon>Mycobacteriales</taxon>
        <taxon>Mycobacteriaceae</taxon>
        <taxon>Mycobacterium</taxon>
        <taxon>Mycobacterium tuberculosis complex</taxon>
    </lineage>
</organism>
<dbReference type="HOGENOM" id="CLU_1711246_0_0_11"/>
<gene>
    <name evidence="2" type="ORF">I917_23575</name>
</gene>
<protein>
    <submittedName>
        <fullName evidence="2">Uncharacterized protein</fullName>
    </submittedName>
</protein>
<feature type="compositionally biased region" description="Polar residues" evidence="1">
    <location>
        <begin position="127"/>
        <end position="139"/>
    </location>
</feature>
<sequence>MFCPNRFDTANATSRARLAATSAGSTVAANAASKTPTTTRACPATASAAAATEPNHPAYGAAAAAIAAAAAPCHTPAVRPDVTCPNDTAADPNSSASPSHAAAAASNGLDPAPEYISTELISGGNTGNSITHSPSQPDTNPHRHPPHDVSTPR</sequence>
<proteinExistence type="predicted"/>
<name>R4MAL0_MYCTX</name>